<dbReference type="STRING" id="1176198.SAMN05444716_104256"/>
<reference evidence="6" key="1">
    <citation type="submission" date="2016-10" db="EMBL/GenBank/DDBJ databases">
        <authorList>
            <person name="Varghese N."/>
            <person name="Submissions S."/>
        </authorList>
    </citation>
    <scope>NUCLEOTIDE SEQUENCE [LARGE SCALE GENOMIC DNA]</scope>
    <source>
        <strain evidence="6">CGMCC 4.7047</strain>
    </source>
</reference>
<keyword evidence="3" id="KW-0804">Transcription</keyword>
<dbReference type="EMBL" id="FPAB01000004">
    <property type="protein sequence ID" value="SFS82321.1"/>
    <property type="molecule type" value="Genomic_DNA"/>
</dbReference>
<dbReference type="Pfam" id="PF01638">
    <property type="entry name" value="HxlR"/>
    <property type="match status" value="1"/>
</dbReference>
<evidence type="ECO:0000259" key="4">
    <source>
        <dbReference type="PROSITE" id="PS51118"/>
    </source>
</evidence>
<dbReference type="PROSITE" id="PS51118">
    <property type="entry name" value="HTH_HXLR"/>
    <property type="match status" value="1"/>
</dbReference>
<dbReference type="InterPro" id="IPR036390">
    <property type="entry name" value="WH_DNA-bd_sf"/>
</dbReference>
<dbReference type="SUPFAM" id="SSF46785">
    <property type="entry name" value="Winged helix' DNA-binding domain"/>
    <property type="match status" value="1"/>
</dbReference>
<protein>
    <submittedName>
        <fullName evidence="5">DNA-binding transcriptional regulator, HxlR family</fullName>
    </submittedName>
</protein>
<evidence type="ECO:0000313" key="5">
    <source>
        <dbReference type="EMBL" id="SFS82321.1"/>
    </source>
</evidence>
<evidence type="ECO:0000256" key="1">
    <source>
        <dbReference type="ARBA" id="ARBA00023015"/>
    </source>
</evidence>
<feature type="domain" description="HTH hxlR-type" evidence="4">
    <location>
        <begin position="13"/>
        <end position="116"/>
    </location>
</feature>
<evidence type="ECO:0000313" key="6">
    <source>
        <dbReference type="Proteomes" id="UP000198873"/>
    </source>
</evidence>
<gene>
    <name evidence="5" type="ORF">SAMN05444716_104256</name>
</gene>
<dbReference type="InterPro" id="IPR002577">
    <property type="entry name" value="HTH_HxlR"/>
</dbReference>
<proteinExistence type="predicted"/>
<accession>A0A1I6SZA9</accession>
<dbReference type="InterPro" id="IPR036388">
    <property type="entry name" value="WH-like_DNA-bd_sf"/>
</dbReference>
<evidence type="ECO:0000256" key="3">
    <source>
        <dbReference type="ARBA" id="ARBA00023163"/>
    </source>
</evidence>
<evidence type="ECO:0000256" key="2">
    <source>
        <dbReference type="ARBA" id="ARBA00023125"/>
    </source>
</evidence>
<dbReference type="Proteomes" id="UP000198873">
    <property type="component" value="Unassembled WGS sequence"/>
</dbReference>
<dbReference type="PANTHER" id="PTHR33204:SF37">
    <property type="entry name" value="HTH-TYPE TRANSCRIPTIONAL REGULATOR YODB"/>
    <property type="match status" value="1"/>
</dbReference>
<organism evidence="5 6">
    <name type="scientific">Streptomyces harbinensis</name>
    <dbReference type="NCBI Taxonomy" id="1176198"/>
    <lineage>
        <taxon>Bacteria</taxon>
        <taxon>Bacillati</taxon>
        <taxon>Actinomycetota</taxon>
        <taxon>Actinomycetes</taxon>
        <taxon>Kitasatosporales</taxon>
        <taxon>Streptomycetaceae</taxon>
        <taxon>Streptomyces</taxon>
    </lineage>
</organism>
<sequence>MAERRDGNDGGGCTEPDDAMTRVFGVFGKRWTGLVVAALMSGPGHFAVLRRSIPGISERMLSDRLSELAALDLVSREVDPGPPLRVTYRLTEAGENLRPALVELSRWAERHLVDGAEKCPEALRE</sequence>
<dbReference type="PANTHER" id="PTHR33204">
    <property type="entry name" value="TRANSCRIPTIONAL REGULATOR, MARR FAMILY"/>
    <property type="match status" value="1"/>
</dbReference>
<dbReference type="Gene3D" id="1.10.10.10">
    <property type="entry name" value="Winged helix-like DNA-binding domain superfamily/Winged helix DNA-binding domain"/>
    <property type="match status" value="1"/>
</dbReference>
<dbReference type="GO" id="GO:0003677">
    <property type="term" value="F:DNA binding"/>
    <property type="evidence" value="ECO:0007669"/>
    <property type="project" value="UniProtKB-KW"/>
</dbReference>
<dbReference type="AlphaFoldDB" id="A0A1I6SZA9"/>
<dbReference type="RefSeq" id="WP_026047145.1">
    <property type="nucleotide sequence ID" value="NZ_CP054938.1"/>
</dbReference>
<keyword evidence="2 5" id="KW-0238">DNA-binding</keyword>
<name>A0A1I6SZA9_9ACTN</name>
<keyword evidence="6" id="KW-1185">Reference proteome</keyword>
<keyword evidence="1" id="KW-0805">Transcription regulation</keyword>